<reference evidence="1 2" key="1">
    <citation type="submission" date="2020-01" db="EMBL/GenBank/DDBJ databases">
        <title>Insect and environment-associated Actinomycetes.</title>
        <authorList>
            <person name="Currrie C."/>
            <person name="Chevrette M."/>
            <person name="Carlson C."/>
            <person name="Stubbendieck R."/>
            <person name="Wendt-Pienkowski E."/>
        </authorList>
    </citation>
    <scope>NUCLEOTIDE SEQUENCE [LARGE SCALE GENOMIC DNA]</scope>
    <source>
        <strain evidence="1 2">SID7590</strain>
    </source>
</reference>
<dbReference type="RefSeq" id="WP_164205185.1">
    <property type="nucleotide sequence ID" value="NZ_JAAGMP010001046.1"/>
</dbReference>
<name>A0A7K3S185_9ACTN</name>
<dbReference type="AlphaFoldDB" id="A0A7K3S185"/>
<gene>
    <name evidence="1" type="ORF">G3I50_23515</name>
</gene>
<dbReference type="Proteomes" id="UP000469670">
    <property type="component" value="Unassembled WGS sequence"/>
</dbReference>
<sequence length="79" mass="9400">MQRSKVGTVVRPSKRVEEWETVDDLETAQQRVRYWAEFVTDRGFGERFGFWREPSPSGYKIMLLDRSIPESSPYKSKRK</sequence>
<proteinExistence type="predicted"/>
<evidence type="ECO:0000313" key="1">
    <source>
        <dbReference type="EMBL" id="NEC21188.1"/>
    </source>
</evidence>
<protein>
    <submittedName>
        <fullName evidence="1">Uncharacterized protein</fullName>
    </submittedName>
</protein>
<comment type="caution">
    <text evidence="1">The sequence shown here is derived from an EMBL/GenBank/DDBJ whole genome shotgun (WGS) entry which is preliminary data.</text>
</comment>
<organism evidence="1 2">
    <name type="scientific">Streptomyces parvus</name>
    <dbReference type="NCBI Taxonomy" id="66428"/>
    <lineage>
        <taxon>Bacteria</taxon>
        <taxon>Bacillati</taxon>
        <taxon>Actinomycetota</taxon>
        <taxon>Actinomycetes</taxon>
        <taxon>Kitasatosporales</taxon>
        <taxon>Streptomycetaceae</taxon>
        <taxon>Streptomyces</taxon>
    </lineage>
</organism>
<accession>A0A7K3S185</accession>
<evidence type="ECO:0000313" key="2">
    <source>
        <dbReference type="Proteomes" id="UP000469670"/>
    </source>
</evidence>
<dbReference type="EMBL" id="JAAGMP010001046">
    <property type="protein sequence ID" value="NEC21188.1"/>
    <property type="molecule type" value="Genomic_DNA"/>
</dbReference>